<proteinExistence type="predicted"/>
<reference evidence="1 2" key="1">
    <citation type="submission" date="2019-03" db="EMBL/GenBank/DDBJ databases">
        <title>Genomic Encyclopedia of Type Strains, Phase IV (KMG-IV): sequencing the most valuable type-strain genomes for metagenomic binning, comparative biology and taxonomic classification.</title>
        <authorList>
            <person name="Goeker M."/>
        </authorList>
    </citation>
    <scope>NUCLEOTIDE SEQUENCE [LARGE SCALE GENOMIC DNA]</scope>
    <source>
        <strain evidence="1 2">DSM 45934</strain>
    </source>
</reference>
<comment type="caution">
    <text evidence="1">The sequence shown here is derived from an EMBL/GenBank/DDBJ whole genome shotgun (WGS) entry which is preliminary data.</text>
</comment>
<evidence type="ECO:0000313" key="1">
    <source>
        <dbReference type="EMBL" id="TCO55817.1"/>
    </source>
</evidence>
<dbReference type="Proteomes" id="UP000295680">
    <property type="component" value="Unassembled WGS sequence"/>
</dbReference>
<protein>
    <submittedName>
        <fullName evidence="1">Uncharacterized protein</fullName>
    </submittedName>
</protein>
<dbReference type="AlphaFoldDB" id="A0A4R2JBQ4"/>
<sequence>MVIVTTQGDWTRYEWRKVSTLHAPDATGGDKAGGCAGTIRSYTYRYYPPSSASYERCVGLAWCSDCRTWSGAMVHVPRDRVLDDPLAGLAPDERDRLRRQERGLVRHLDRMVRRELL</sequence>
<gene>
    <name evidence="1" type="ORF">EV192_107240</name>
</gene>
<name>A0A4R2JBQ4_9PSEU</name>
<dbReference type="EMBL" id="SLWS01000007">
    <property type="protein sequence ID" value="TCO55817.1"/>
    <property type="molecule type" value="Genomic_DNA"/>
</dbReference>
<organism evidence="1 2">
    <name type="scientific">Actinocrispum wychmicini</name>
    <dbReference type="NCBI Taxonomy" id="1213861"/>
    <lineage>
        <taxon>Bacteria</taxon>
        <taxon>Bacillati</taxon>
        <taxon>Actinomycetota</taxon>
        <taxon>Actinomycetes</taxon>
        <taxon>Pseudonocardiales</taxon>
        <taxon>Pseudonocardiaceae</taxon>
        <taxon>Actinocrispum</taxon>
    </lineage>
</organism>
<evidence type="ECO:0000313" key="2">
    <source>
        <dbReference type="Proteomes" id="UP000295680"/>
    </source>
</evidence>
<accession>A0A4R2JBQ4</accession>
<keyword evidence="2" id="KW-1185">Reference proteome</keyword>